<proteinExistence type="predicted"/>
<dbReference type="Proteomes" id="UP000332933">
    <property type="component" value="Unassembled WGS sequence"/>
</dbReference>
<reference evidence="2" key="2">
    <citation type="submission" date="2019-06" db="EMBL/GenBank/DDBJ databases">
        <title>Genomics analysis of Aphanomyces spp. identifies a new class of oomycete effector associated with host adaptation.</title>
        <authorList>
            <person name="Gaulin E."/>
        </authorList>
    </citation>
    <scope>NUCLEOTIDE SEQUENCE</scope>
    <source>
        <strain evidence="2">CBS 578.67</strain>
    </source>
</reference>
<dbReference type="AlphaFoldDB" id="A0A485LT93"/>
<feature type="compositionally biased region" description="Basic and acidic residues" evidence="1">
    <location>
        <begin position="78"/>
        <end position="88"/>
    </location>
</feature>
<sequence>MSASTCRSSLRLSNLPRTLQVKITKASSAAALKMSKQVGNPLRETAPDHQRGVAVCPVDDPSRSRADFVDDSVIQVGKDQETSIDRPAPHTHQAPQPAL</sequence>
<evidence type="ECO:0000313" key="3">
    <source>
        <dbReference type="EMBL" id="VFU02135.1"/>
    </source>
</evidence>
<protein>
    <submittedName>
        <fullName evidence="3">Aste57867_25512 protein</fullName>
    </submittedName>
</protein>
<reference evidence="3 4" key="1">
    <citation type="submission" date="2019-03" db="EMBL/GenBank/DDBJ databases">
        <authorList>
            <person name="Gaulin E."/>
            <person name="Dumas B."/>
        </authorList>
    </citation>
    <scope>NUCLEOTIDE SEQUENCE [LARGE SCALE GENOMIC DNA]</scope>
    <source>
        <strain evidence="3">CBS 568.67</strain>
    </source>
</reference>
<evidence type="ECO:0000313" key="4">
    <source>
        <dbReference type="Proteomes" id="UP000332933"/>
    </source>
</evidence>
<name>A0A485LT93_9STRA</name>
<feature type="compositionally biased region" description="Low complexity" evidence="1">
    <location>
        <begin position="90"/>
        <end position="99"/>
    </location>
</feature>
<dbReference type="EMBL" id="VJMH01007542">
    <property type="protein sequence ID" value="KAF0682374.1"/>
    <property type="molecule type" value="Genomic_DNA"/>
</dbReference>
<feature type="region of interest" description="Disordered" evidence="1">
    <location>
        <begin position="42"/>
        <end position="64"/>
    </location>
</feature>
<gene>
    <name evidence="3" type="primary">Aste57867_25512</name>
    <name evidence="2" type="ORF">As57867_025433</name>
    <name evidence="3" type="ORF">ASTE57867_25512</name>
</gene>
<keyword evidence="4" id="KW-1185">Reference proteome</keyword>
<evidence type="ECO:0000313" key="2">
    <source>
        <dbReference type="EMBL" id="KAF0682374.1"/>
    </source>
</evidence>
<evidence type="ECO:0000256" key="1">
    <source>
        <dbReference type="SAM" id="MobiDB-lite"/>
    </source>
</evidence>
<feature type="region of interest" description="Disordered" evidence="1">
    <location>
        <begin position="77"/>
        <end position="99"/>
    </location>
</feature>
<dbReference type="EMBL" id="CAADRA010007568">
    <property type="protein sequence ID" value="VFU02135.1"/>
    <property type="molecule type" value="Genomic_DNA"/>
</dbReference>
<organism evidence="3 4">
    <name type="scientific">Aphanomyces stellatus</name>
    <dbReference type="NCBI Taxonomy" id="120398"/>
    <lineage>
        <taxon>Eukaryota</taxon>
        <taxon>Sar</taxon>
        <taxon>Stramenopiles</taxon>
        <taxon>Oomycota</taxon>
        <taxon>Saprolegniomycetes</taxon>
        <taxon>Saprolegniales</taxon>
        <taxon>Verrucalvaceae</taxon>
        <taxon>Aphanomyces</taxon>
    </lineage>
</organism>
<accession>A0A485LT93</accession>